<organism evidence="2 3">
    <name type="scientific">Roseibium aggregatum</name>
    <dbReference type="NCBI Taxonomy" id="187304"/>
    <lineage>
        <taxon>Bacteria</taxon>
        <taxon>Pseudomonadati</taxon>
        <taxon>Pseudomonadota</taxon>
        <taxon>Alphaproteobacteria</taxon>
        <taxon>Hyphomicrobiales</taxon>
        <taxon>Stappiaceae</taxon>
        <taxon>Roseibium</taxon>
    </lineage>
</organism>
<feature type="region of interest" description="Disordered" evidence="1">
    <location>
        <begin position="88"/>
        <end position="137"/>
    </location>
</feature>
<protein>
    <submittedName>
        <fullName evidence="2">Uncharacterized protein</fullName>
    </submittedName>
</protein>
<evidence type="ECO:0000256" key="1">
    <source>
        <dbReference type="SAM" id="MobiDB-lite"/>
    </source>
</evidence>
<reference evidence="2" key="1">
    <citation type="submission" date="2020-12" db="EMBL/GenBank/DDBJ databases">
        <title>Oil enriched cultivation method for isolating marine PHA-producing bacteria.</title>
        <authorList>
            <person name="Zheng W."/>
            <person name="Yu S."/>
            <person name="Huang Y."/>
        </authorList>
    </citation>
    <scope>NUCLEOTIDE SEQUENCE</scope>
    <source>
        <strain evidence="2">SY-2-12</strain>
    </source>
</reference>
<dbReference type="AlphaFoldDB" id="A0A939J5G4"/>
<gene>
    <name evidence="2" type="ORF">JF539_15230</name>
</gene>
<dbReference type="EMBL" id="JAEKJZ010000002">
    <property type="protein sequence ID" value="MBN9671699.1"/>
    <property type="molecule type" value="Genomic_DNA"/>
</dbReference>
<dbReference type="RefSeq" id="WP_207141511.1">
    <property type="nucleotide sequence ID" value="NZ_JAEKJZ010000002.1"/>
</dbReference>
<dbReference type="Proteomes" id="UP000664096">
    <property type="component" value="Unassembled WGS sequence"/>
</dbReference>
<name>A0A939J5G4_9HYPH</name>
<evidence type="ECO:0000313" key="2">
    <source>
        <dbReference type="EMBL" id="MBN9671699.1"/>
    </source>
</evidence>
<feature type="region of interest" description="Disordered" evidence="1">
    <location>
        <begin position="163"/>
        <end position="183"/>
    </location>
</feature>
<proteinExistence type="predicted"/>
<evidence type="ECO:0000313" key="3">
    <source>
        <dbReference type="Proteomes" id="UP000664096"/>
    </source>
</evidence>
<sequence>MGDKVDNQTTVVIGTPEEIEAYKARAEALIEHINARNLDYRIDTQNSNSMAGTILKSFGIPPQALLNSKKHSFQKPVPGFLTDLYGEEETEPRGETPNPGSGAQQPQRGHTEEWHAAKAPRPKPEILGSQMPPVSGQRIPRRTSAILSPAFPGDLGASRRSVSFLSATEPPRRPDRGQVSIEPDRGVLANPFDLRNQDLKLQATMLKRNPGLAERLILSAGRDPRMFGL</sequence>
<accession>A0A939J5G4</accession>
<comment type="caution">
    <text evidence="2">The sequence shown here is derived from an EMBL/GenBank/DDBJ whole genome shotgun (WGS) entry which is preliminary data.</text>
</comment>